<feature type="transmembrane region" description="Helical" evidence="7">
    <location>
        <begin position="58"/>
        <end position="82"/>
    </location>
</feature>
<sequence length="459" mass="49725">MSPNQANTPKPDKSQTVSHAPAGRTFLKYLLPSLIGLLAISSASIVDGIFIGRYEGETALAAINLLIPIFSVYAGLFYMLAVGGSVSAGKWIGEENYQDSSNIFSKALMALIAVSLLFCALSFTLAEPLYRLLGADDSLKSLLDNYFKTLLPFLPVQAMSIGLYFFVRIAGKPALASAALISAAILNVGLDYLFIARLDLGLYGAALATGLSQLCALLVLSLYFLHKERILSFSFRQKNWSSLAQSSFNGLSEFINEMSAGTVAFIINLLIIKQLGTQGLAAFSLVNYTMFIGLLVSFSIADCLQALSSQCYGAKQWQQLRRFLLIALSASISVGITFSVILLSSAEHIMSVFIQGDKQPLLDQARAFADILWPVFILNGLNITLSAYLTALHRAAASSFIALSRSLILPLTFIAVFIYLVPEYSPVLSITLAEAGTLILAVLLYKKYSIAKLMRHGQL</sequence>
<evidence type="ECO:0000256" key="4">
    <source>
        <dbReference type="ARBA" id="ARBA00022692"/>
    </source>
</evidence>
<feature type="transmembrane region" description="Helical" evidence="7">
    <location>
        <begin position="146"/>
        <end position="167"/>
    </location>
</feature>
<dbReference type="InterPro" id="IPR048279">
    <property type="entry name" value="MdtK-like"/>
</dbReference>
<dbReference type="InParanoid" id="A0A7X0JSS5"/>
<keyword evidence="6 7" id="KW-0472">Membrane</keyword>
<comment type="caution">
    <text evidence="8">The sequence shown here is derived from an EMBL/GenBank/DDBJ whole genome shotgun (WGS) entry which is preliminary data.</text>
</comment>
<proteinExistence type="predicted"/>
<feature type="transmembrane region" description="Helical" evidence="7">
    <location>
        <begin position="427"/>
        <end position="445"/>
    </location>
</feature>
<dbReference type="AlphaFoldDB" id="A0A7X0JSS5"/>
<feature type="transmembrane region" description="Helical" evidence="7">
    <location>
        <begin position="103"/>
        <end position="126"/>
    </location>
</feature>
<feature type="transmembrane region" description="Helical" evidence="7">
    <location>
        <begin position="371"/>
        <end position="390"/>
    </location>
</feature>
<evidence type="ECO:0000256" key="7">
    <source>
        <dbReference type="SAM" id="Phobius"/>
    </source>
</evidence>
<dbReference type="PIRSF" id="PIRSF006603">
    <property type="entry name" value="DinF"/>
    <property type="match status" value="1"/>
</dbReference>
<keyword evidence="3" id="KW-1003">Cell membrane</keyword>
<gene>
    <name evidence="8" type="ORF">HNR48_001028</name>
</gene>
<reference evidence="8 9" key="1">
    <citation type="submission" date="2020-08" db="EMBL/GenBank/DDBJ databases">
        <title>Genomic Encyclopedia of Type Strains, Phase IV (KMG-IV): sequencing the most valuable type-strain genomes for metagenomic binning, comparative biology and taxonomic classification.</title>
        <authorList>
            <person name="Goeker M."/>
        </authorList>
    </citation>
    <scope>NUCLEOTIDE SEQUENCE [LARGE SCALE GENOMIC DNA]</scope>
    <source>
        <strain evidence="8 9">DSM 22368</strain>
    </source>
</reference>
<accession>A0A7X0JSS5</accession>
<dbReference type="InterPro" id="IPR002528">
    <property type="entry name" value="MATE_fam"/>
</dbReference>
<evidence type="ECO:0000256" key="1">
    <source>
        <dbReference type="ARBA" id="ARBA00004429"/>
    </source>
</evidence>
<feature type="transmembrane region" description="Helical" evidence="7">
    <location>
        <begin position="254"/>
        <end position="272"/>
    </location>
</feature>
<dbReference type="Proteomes" id="UP000528457">
    <property type="component" value="Unassembled WGS sequence"/>
</dbReference>
<feature type="transmembrane region" description="Helical" evidence="7">
    <location>
        <begin position="174"/>
        <end position="195"/>
    </location>
</feature>
<organism evidence="8 9">
    <name type="scientific">Pseudoteredinibacter isoporae</name>
    <dbReference type="NCBI Taxonomy" id="570281"/>
    <lineage>
        <taxon>Bacteria</taxon>
        <taxon>Pseudomonadati</taxon>
        <taxon>Pseudomonadota</taxon>
        <taxon>Gammaproteobacteria</taxon>
        <taxon>Cellvibrionales</taxon>
        <taxon>Cellvibrionaceae</taxon>
        <taxon>Pseudoteredinibacter</taxon>
    </lineage>
</organism>
<protein>
    <submittedName>
        <fullName evidence="8">Putative MATE family efflux protein</fullName>
    </submittedName>
</protein>
<dbReference type="GO" id="GO:0005886">
    <property type="term" value="C:plasma membrane"/>
    <property type="evidence" value="ECO:0007669"/>
    <property type="project" value="UniProtKB-SubCell"/>
</dbReference>
<dbReference type="RefSeq" id="WP_166850330.1">
    <property type="nucleotide sequence ID" value="NZ_JAAONY010000001.1"/>
</dbReference>
<dbReference type="Pfam" id="PF01554">
    <property type="entry name" value="MatE"/>
    <property type="match status" value="2"/>
</dbReference>
<dbReference type="PANTHER" id="PTHR43823:SF3">
    <property type="entry name" value="MULTIDRUG EXPORT PROTEIN MEPA"/>
    <property type="match status" value="1"/>
</dbReference>
<evidence type="ECO:0000313" key="9">
    <source>
        <dbReference type="Proteomes" id="UP000528457"/>
    </source>
</evidence>
<evidence type="ECO:0000256" key="6">
    <source>
        <dbReference type="ARBA" id="ARBA00023136"/>
    </source>
</evidence>
<dbReference type="PANTHER" id="PTHR43823">
    <property type="entry name" value="SPORULATION PROTEIN YKVU"/>
    <property type="match status" value="1"/>
</dbReference>
<keyword evidence="5 7" id="KW-1133">Transmembrane helix</keyword>
<dbReference type="InterPro" id="IPR051327">
    <property type="entry name" value="MATE_MepA_subfamily"/>
</dbReference>
<feature type="transmembrane region" description="Helical" evidence="7">
    <location>
        <begin position="29"/>
        <end position="52"/>
    </location>
</feature>
<name>A0A7X0JSS5_9GAMM</name>
<keyword evidence="4 7" id="KW-0812">Transmembrane</keyword>
<keyword evidence="2" id="KW-0813">Transport</keyword>
<comment type="subcellular location">
    <subcellularLocation>
        <location evidence="1">Cell inner membrane</location>
        <topology evidence="1">Multi-pass membrane protein</topology>
    </subcellularLocation>
</comment>
<evidence type="ECO:0000256" key="2">
    <source>
        <dbReference type="ARBA" id="ARBA00022448"/>
    </source>
</evidence>
<dbReference type="GO" id="GO:0042910">
    <property type="term" value="F:xenobiotic transmembrane transporter activity"/>
    <property type="evidence" value="ECO:0007669"/>
    <property type="project" value="InterPro"/>
</dbReference>
<feature type="transmembrane region" description="Helical" evidence="7">
    <location>
        <begin position="278"/>
        <end position="301"/>
    </location>
</feature>
<evidence type="ECO:0000256" key="5">
    <source>
        <dbReference type="ARBA" id="ARBA00022989"/>
    </source>
</evidence>
<feature type="transmembrane region" description="Helical" evidence="7">
    <location>
        <begin position="402"/>
        <end position="421"/>
    </location>
</feature>
<keyword evidence="9" id="KW-1185">Reference proteome</keyword>
<evidence type="ECO:0000256" key="3">
    <source>
        <dbReference type="ARBA" id="ARBA00022475"/>
    </source>
</evidence>
<feature type="transmembrane region" description="Helical" evidence="7">
    <location>
        <begin position="322"/>
        <end position="343"/>
    </location>
</feature>
<evidence type="ECO:0000313" key="8">
    <source>
        <dbReference type="EMBL" id="MBB6520750.1"/>
    </source>
</evidence>
<dbReference type="EMBL" id="JACHHT010000001">
    <property type="protein sequence ID" value="MBB6520750.1"/>
    <property type="molecule type" value="Genomic_DNA"/>
</dbReference>
<dbReference type="GO" id="GO:0015297">
    <property type="term" value="F:antiporter activity"/>
    <property type="evidence" value="ECO:0007669"/>
    <property type="project" value="InterPro"/>
</dbReference>
<feature type="transmembrane region" description="Helical" evidence="7">
    <location>
        <begin position="201"/>
        <end position="225"/>
    </location>
</feature>